<dbReference type="GO" id="GO:0003979">
    <property type="term" value="F:UDP-glucose 6-dehydrogenase activity"/>
    <property type="evidence" value="ECO:0007669"/>
    <property type="project" value="UniProtKB-EC"/>
</dbReference>
<dbReference type="Gene3D" id="1.20.5.100">
    <property type="entry name" value="Cytochrome c1, transmembrane anchor, C-terminal"/>
    <property type="match status" value="1"/>
</dbReference>
<dbReference type="SUPFAM" id="SSF51735">
    <property type="entry name" value="NAD(P)-binding Rossmann-fold domains"/>
    <property type="match status" value="1"/>
</dbReference>
<dbReference type="Pfam" id="PF03721">
    <property type="entry name" value="UDPG_MGDP_dh_N"/>
    <property type="match status" value="1"/>
</dbReference>
<comment type="catalytic activity">
    <reaction evidence="6 7">
        <text>UDP-alpha-D-glucose + 2 NAD(+) + H2O = UDP-alpha-D-glucuronate + 2 NADH + 3 H(+)</text>
        <dbReference type="Rhea" id="RHEA:23596"/>
        <dbReference type="ChEBI" id="CHEBI:15377"/>
        <dbReference type="ChEBI" id="CHEBI:15378"/>
        <dbReference type="ChEBI" id="CHEBI:57540"/>
        <dbReference type="ChEBI" id="CHEBI:57945"/>
        <dbReference type="ChEBI" id="CHEBI:58052"/>
        <dbReference type="ChEBI" id="CHEBI:58885"/>
        <dbReference type="EC" id="1.1.1.22"/>
    </reaction>
</comment>
<feature type="binding site" evidence="9">
    <location>
        <begin position="251"/>
        <end position="255"/>
    </location>
    <ligand>
        <name>substrate</name>
    </ligand>
</feature>
<dbReference type="InterPro" id="IPR036220">
    <property type="entry name" value="UDP-Glc/GDP-Man_DH_C_sf"/>
</dbReference>
<dbReference type="EMBL" id="CP022572">
    <property type="protein sequence ID" value="AZU64009.1"/>
    <property type="molecule type" value="Genomic_DNA"/>
</dbReference>
<evidence type="ECO:0000256" key="5">
    <source>
        <dbReference type="ARBA" id="ARBA00023027"/>
    </source>
</evidence>
<dbReference type="GO" id="GO:0006065">
    <property type="term" value="P:UDP-glucuronate biosynthetic process"/>
    <property type="evidence" value="ECO:0007669"/>
    <property type="project" value="UniProtKB-UniPathway"/>
</dbReference>
<feature type="binding site" evidence="9">
    <location>
        <position position="323"/>
    </location>
    <ligand>
        <name>substrate</name>
    </ligand>
</feature>
<dbReference type="NCBIfam" id="TIGR03026">
    <property type="entry name" value="NDP-sugDHase"/>
    <property type="match status" value="1"/>
</dbReference>
<name>A0A3T0I3S3_9BACI</name>
<dbReference type="GO" id="GO:0000271">
    <property type="term" value="P:polysaccharide biosynthetic process"/>
    <property type="evidence" value="ECO:0007669"/>
    <property type="project" value="InterPro"/>
</dbReference>
<dbReference type="PANTHER" id="PTHR43750:SF3">
    <property type="entry name" value="UDP-GLUCOSE 6-DEHYDROGENASE TUAD"/>
    <property type="match status" value="1"/>
</dbReference>
<evidence type="ECO:0000256" key="6">
    <source>
        <dbReference type="ARBA" id="ARBA00047473"/>
    </source>
</evidence>
<dbReference type="STRING" id="1193713.GCA_001636315_01625"/>
<dbReference type="GO" id="GO:0051287">
    <property type="term" value="F:NAD binding"/>
    <property type="evidence" value="ECO:0007669"/>
    <property type="project" value="InterPro"/>
</dbReference>
<evidence type="ECO:0000256" key="10">
    <source>
        <dbReference type="PIRSR" id="PIRSR500134-3"/>
    </source>
</evidence>
<feature type="binding site" evidence="10">
    <location>
        <position position="30"/>
    </location>
    <ligand>
        <name>NAD(+)</name>
        <dbReference type="ChEBI" id="CHEBI:57540"/>
    </ligand>
</feature>
<dbReference type="OrthoDB" id="9803238at2"/>
<feature type="binding site" evidence="9">
    <location>
        <begin position="154"/>
        <end position="157"/>
    </location>
    <ligand>
        <name>substrate</name>
    </ligand>
</feature>
<accession>A0A3T0I3S3</accession>
<dbReference type="AlphaFoldDB" id="A0A3T0I3S3"/>
<evidence type="ECO:0000256" key="4">
    <source>
        <dbReference type="ARBA" id="ARBA00023002"/>
    </source>
</evidence>
<keyword evidence="5 7" id="KW-0520">NAD</keyword>
<dbReference type="SUPFAM" id="SSF52413">
    <property type="entry name" value="UDP-glucose/GDP-mannose dehydrogenase C-terminal domain"/>
    <property type="match status" value="1"/>
</dbReference>
<sequence length="435" mass="47976">MRILIVGTGYVGTTTGLIFCEMGHQVTGLDLDERKITALQDGILHFYEPGLEELLLKHVQAGNITFTDNTKKAIKENDVIFICVGTPKQEDGSADLSYVKNVAQSIGKYMKEYKVIVTKSTVPVGTAELVAEWVKSGQKEKEPISFDVVSNPEFLREGSALYDALHPDRIVIGTTSEKAKVTMRKLYQGFQCPIVETNPKASEMIKYAANSFLAMKISFINELARLCDQLGINVNDVSKGIGLDHRIGHHFLKAGMGYGGSCFPKDVYALLQTAKMNGIPLTILEKVVHVNAEQTLYLMNKIKQGLGGDLAGKTISVLGLSFKADTDDTRESPSLVLIDNLLKAQANLKVHDPVVKLIEGTYPLGPHCQQLQSVAETVSDTDAVILCTDWDEYKQLDWMAIKLLMKQPYIYDGRNMINKAAVEALGFHYTGFANH</sequence>
<feature type="active site" description="Nucleophile" evidence="8">
    <location>
        <position position="262"/>
    </location>
</feature>
<dbReference type="Gene3D" id="3.40.50.720">
    <property type="entry name" value="NAD(P)-binding Rossmann-like Domain"/>
    <property type="match status" value="2"/>
</dbReference>
<proteinExistence type="inferred from homology"/>
<evidence type="ECO:0000256" key="2">
    <source>
        <dbReference type="ARBA" id="ARBA00006601"/>
    </source>
</evidence>
<dbReference type="InterPro" id="IPR014026">
    <property type="entry name" value="UDP-Glc/GDP-Man_DH_dimer"/>
</dbReference>
<organism evidence="12 13">
    <name type="scientific">Neobacillus mesonae</name>
    <dbReference type="NCBI Taxonomy" id="1193713"/>
    <lineage>
        <taxon>Bacteria</taxon>
        <taxon>Bacillati</taxon>
        <taxon>Bacillota</taxon>
        <taxon>Bacilli</taxon>
        <taxon>Bacillales</taxon>
        <taxon>Bacillaceae</taxon>
        <taxon>Neobacillus</taxon>
    </lineage>
</organism>
<dbReference type="InterPro" id="IPR001732">
    <property type="entry name" value="UDP-Glc/GDP-Man_DH_N"/>
</dbReference>
<evidence type="ECO:0000256" key="9">
    <source>
        <dbReference type="PIRSR" id="PIRSR500134-2"/>
    </source>
</evidence>
<comment type="pathway">
    <text evidence="1">Nucleotide-sugar biosynthesis; UDP-alpha-D-glucuronate biosynthesis; UDP-alpha-D-glucuronate from UDP-alpha-D-glucose: step 1/1.</text>
</comment>
<dbReference type="PIRSF" id="PIRSF500134">
    <property type="entry name" value="UDPglc_DH_bac"/>
    <property type="match status" value="1"/>
</dbReference>
<dbReference type="Proteomes" id="UP000282892">
    <property type="component" value="Chromosome"/>
</dbReference>
<feature type="binding site" evidence="10">
    <location>
        <position position="121"/>
    </location>
    <ligand>
        <name>NAD(+)</name>
        <dbReference type="ChEBI" id="CHEBI:57540"/>
    </ligand>
</feature>
<feature type="binding site" evidence="10">
    <location>
        <position position="86"/>
    </location>
    <ligand>
        <name>NAD(+)</name>
        <dbReference type="ChEBI" id="CHEBI:57540"/>
    </ligand>
</feature>
<feature type="binding site" evidence="9">
    <location>
        <position position="259"/>
    </location>
    <ligand>
        <name>substrate</name>
    </ligand>
</feature>
<dbReference type="UniPathway" id="UPA00038">
    <property type="reaction ID" value="UER00491"/>
</dbReference>
<keyword evidence="4 7" id="KW-0560">Oxidoreductase</keyword>
<dbReference type="KEGG" id="nmk:CHR53_23655"/>
<dbReference type="RefSeq" id="WP_127488709.1">
    <property type="nucleotide sequence ID" value="NZ_CP022572.1"/>
</dbReference>
<dbReference type="Pfam" id="PF03720">
    <property type="entry name" value="UDPG_MGDP_dh_C"/>
    <property type="match status" value="1"/>
</dbReference>
<dbReference type="InterPro" id="IPR017476">
    <property type="entry name" value="UDP-Glc/GDP-Man"/>
</dbReference>
<evidence type="ECO:0000259" key="11">
    <source>
        <dbReference type="SMART" id="SM00984"/>
    </source>
</evidence>
<dbReference type="PIRSF" id="PIRSF000124">
    <property type="entry name" value="UDPglc_GDPman_dh"/>
    <property type="match status" value="1"/>
</dbReference>
<feature type="domain" description="UDP-glucose/GDP-mannose dehydrogenase C-terminal" evidence="11">
    <location>
        <begin position="316"/>
        <end position="419"/>
    </location>
</feature>
<gene>
    <name evidence="12" type="ORF">CHR53_23655</name>
</gene>
<protein>
    <recommendedName>
        <fullName evidence="3 7">UDP-glucose 6-dehydrogenase</fullName>
        <ecNumber evidence="3 7">1.1.1.22</ecNumber>
    </recommendedName>
</protein>
<evidence type="ECO:0000256" key="7">
    <source>
        <dbReference type="PIRNR" id="PIRNR000124"/>
    </source>
</evidence>
<dbReference type="InterPro" id="IPR014027">
    <property type="entry name" value="UDP-Glc/GDP-Man_DH_C"/>
</dbReference>
<dbReference type="Pfam" id="PF00984">
    <property type="entry name" value="UDPG_MGDP_dh"/>
    <property type="match status" value="1"/>
</dbReference>
<dbReference type="EC" id="1.1.1.22" evidence="3 7"/>
<dbReference type="PANTHER" id="PTHR43750">
    <property type="entry name" value="UDP-GLUCOSE 6-DEHYDROGENASE TUAD"/>
    <property type="match status" value="1"/>
</dbReference>
<dbReference type="InterPro" id="IPR028357">
    <property type="entry name" value="UDPglc_DH_bac"/>
</dbReference>
<feature type="binding site" evidence="10">
    <location>
        <position position="157"/>
    </location>
    <ligand>
        <name>NAD(+)</name>
        <dbReference type="ChEBI" id="CHEBI:57540"/>
    </ligand>
</feature>
<dbReference type="InterPro" id="IPR036291">
    <property type="entry name" value="NAD(P)-bd_dom_sf"/>
</dbReference>
<feature type="binding site" evidence="10">
    <location>
        <position position="265"/>
    </location>
    <ligand>
        <name>NAD(+)</name>
        <dbReference type="ChEBI" id="CHEBI:57540"/>
    </ligand>
</feature>
<keyword evidence="13" id="KW-1185">Reference proteome</keyword>
<evidence type="ECO:0000256" key="1">
    <source>
        <dbReference type="ARBA" id="ARBA00004701"/>
    </source>
</evidence>
<comment type="similarity">
    <text evidence="2 7">Belongs to the UDP-glucose/GDP-mannose dehydrogenase family.</text>
</comment>
<evidence type="ECO:0000313" key="12">
    <source>
        <dbReference type="EMBL" id="AZU64009.1"/>
    </source>
</evidence>
<reference evidence="12 13" key="1">
    <citation type="submission" date="2017-07" db="EMBL/GenBank/DDBJ databases">
        <title>The complete genome sequence of Bacillus mesonae strain H20-5, an efficient strain improving plant abiotic stress resistance.</title>
        <authorList>
            <person name="Kim S.Y."/>
            <person name="Song H."/>
            <person name="Sang M.K."/>
            <person name="Weon H.-Y."/>
            <person name="Song J."/>
        </authorList>
    </citation>
    <scope>NUCLEOTIDE SEQUENCE [LARGE SCALE GENOMIC DNA]</scope>
    <source>
        <strain evidence="12 13">H20-5</strain>
    </source>
</reference>
<feature type="binding site" evidence="10">
    <location>
        <position position="35"/>
    </location>
    <ligand>
        <name>NAD(+)</name>
        <dbReference type="ChEBI" id="CHEBI:57540"/>
    </ligand>
</feature>
<feature type="binding site" evidence="9">
    <location>
        <position position="206"/>
    </location>
    <ligand>
        <name>substrate</name>
    </ligand>
</feature>
<evidence type="ECO:0000256" key="3">
    <source>
        <dbReference type="ARBA" id="ARBA00012954"/>
    </source>
</evidence>
<feature type="binding site" evidence="10">
    <location>
        <position position="330"/>
    </location>
    <ligand>
        <name>NAD(+)</name>
        <dbReference type="ChEBI" id="CHEBI:57540"/>
    </ligand>
</feature>
<evidence type="ECO:0000313" key="13">
    <source>
        <dbReference type="Proteomes" id="UP000282892"/>
    </source>
</evidence>
<dbReference type="SMART" id="SM00984">
    <property type="entry name" value="UDPG_MGDP_dh_C"/>
    <property type="match status" value="1"/>
</dbReference>
<evidence type="ECO:0000256" key="8">
    <source>
        <dbReference type="PIRSR" id="PIRSR500134-1"/>
    </source>
</evidence>
<dbReference type="SUPFAM" id="SSF48179">
    <property type="entry name" value="6-phosphogluconate dehydrogenase C-terminal domain-like"/>
    <property type="match status" value="1"/>
</dbReference>
<dbReference type="InterPro" id="IPR008927">
    <property type="entry name" value="6-PGluconate_DH-like_C_sf"/>
</dbReference>